<keyword evidence="2" id="KW-1185">Reference proteome</keyword>
<dbReference type="PATRIC" id="fig|1389489.3.peg.1029"/>
<gene>
    <name evidence="1" type="ORF">O159_10670</name>
</gene>
<dbReference type="AlphaFoldDB" id="U3P4C1"/>
<evidence type="ECO:0000313" key="2">
    <source>
        <dbReference type="Proteomes" id="UP000016743"/>
    </source>
</evidence>
<organism evidence="1 2">
    <name type="scientific">Leifsonia xyli subsp. cynodontis DSM 46306</name>
    <dbReference type="NCBI Taxonomy" id="1389489"/>
    <lineage>
        <taxon>Bacteria</taxon>
        <taxon>Bacillati</taxon>
        <taxon>Actinomycetota</taxon>
        <taxon>Actinomycetes</taxon>
        <taxon>Micrococcales</taxon>
        <taxon>Microbacteriaceae</taxon>
        <taxon>Leifsonia</taxon>
    </lineage>
</organism>
<accession>U3P4C1</accession>
<dbReference type="HOGENOM" id="CLU_2916978_0_0_11"/>
<dbReference type="OrthoDB" id="9874758at2"/>
<dbReference type="Proteomes" id="UP000016743">
    <property type="component" value="Chromosome"/>
</dbReference>
<evidence type="ECO:0000313" key="1">
    <source>
        <dbReference type="EMBL" id="AGW41170.1"/>
    </source>
</evidence>
<protein>
    <submittedName>
        <fullName evidence="1">Uncharacterized protein</fullName>
    </submittedName>
</protein>
<sequence>MKRDLITVDVKTNSLRDAETALRHALGAYKNPRVVALTAVGPNWWQWSSRMQLLAAIEFDD</sequence>
<dbReference type="RefSeq" id="WP_021754614.1">
    <property type="nucleotide sequence ID" value="NC_022438.1"/>
</dbReference>
<name>U3P4C1_LEIXC</name>
<dbReference type="KEGG" id="lxy:O159_10670"/>
<reference evidence="1 2" key="1">
    <citation type="journal article" date="2013" name="Genome Announc.">
        <title>Complete Genome Sequence of Leifsonia xyli subsp. cynodontis Strain DSM46306, a Gram-Positive Bacterial Pathogen of Grasses.</title>
        <authorList>
            <person name="Monteiro-Vitorello C.B."/>
            <person name="Zerillo M.M."/>
            <person name="Van Sluys M.A."/>
            <person name="Camargo L.E."/>
            <person name="Kitajima J.P."/>
        </authorList>
    </citation>
    <scope>NUCLEOTIDE SEQUENCE [LARGE SCALE GENOMIC DNA]</scope>
    <source>
        <strain evidence="1 2">DSM 46306</strain>
    </source>
</reference>
<proteinExistence type="predicted"/>
<dbReference type="EMBL" id="CP006734">
    <property type="protein sequence ID" value="AGW41170.1"/>
    <property type="molecule type" value="Genomic_DNA"/>
</dbReference>
<dbReference type="STRING" id="1389489.O159_10670"/>